<reference evidence="2" key="1">
    <citation type="submission" date="2023-03" db="EMBL/GenBank/DDBJ databases">
        <authorList>
            <person name="Shen W."/>
            <person name="Cai J."/>
        </authorList>
    </citation>
    <scope>NUCLEOTIDE SEQUENCE</scope>
    <source>
        <strain evidence="2">P33-2</strain>
    </source>
</reference>
<evidence type="ECO:0000256" key="1">
    <source>
        <dbReference type="SAM" id="Phobius"/>
    </source>
</evidence>
<evidence type="ECO:0000313" key="3">
    <source>
        <dbReference type="Proteomes" id="UP001260773"/>
    </source>
</evidence>
<accession>A0AAW8RPG8</accession>
<evidence type="ECO:0000313" key="2">
    <source>
        <dbReference type="EMBL" id="MDT2401461.1"/>
    </source>
</evidence>
<evidence type="ECO:0008006" key="4">
    <source>
        <dbReference type="Google" id="ProtNLM"/>
    </source>
</evidence>
<keyword evidence="1" id="KW-0472">Membrane</keyword>
<gene>
    <name evidence="2" type="ORF">P7D43_03690</name>
</gene>
<dbReference type="EMBL" id="JARPWH010000007">
    <property type="protein sequence ID" value="MDT2401461.1"/>
    <property type="molecule type" value="Genomic_DNA"/>
</dbReference>
<dbReference type="Proteomes" id="UP001260773">
    <property type="component" value="Unassembled WGS sequence"/>
</dbReference>
<comment type="caution">
    <text evidence="2">The sequence shown here is derived from an EMBL/GenBank/DDBJ whole genome shotgun (WGS) entry which is preliminary data.</text>
</comment>
<feature type="transmembrane region" description="Helical" evidence="1">
    <location>
        <begin position="65"/>
        <end position="89"/>
    </location>
</feature>
<proteinExistence type="predicted"/>
<name>A0AAW8RPG8_ENTAV</name>
<protein>
    <recommendedName>
        <fullName evidence="4">Conjugal transfer protein TrbC</fullName>
    </recommendedName>
</protein>
<keyword evidence="1" id="KW-1133">Transmembrane helix</keyword>
<dbReference type="RefSeq" id="WP_311860852.1">
    <property type="nucleotide sequence ID" value="NZ_JARPWD010000006.1"/>
</dbReference>
<feature type="transmembrane region" description="Helical" evidence="1">
    <location>
        <begin position="31"/>
        <end position="53"/>
    </location>
</feature>
<sequence>MKFTILKYFVLANGDPFQSTNNLTQTAIGKFQMIAAGVFGLVVVITGLVYSLAGSELKGKIKKKWTDVGVGAVAVFGAVMIIAFLINFVQTGGFK</sequence>
<keyword evidence="1" id="KW-0812">Transmembrane</keyword>
<dbReference type="AlphaFoldDB" id="A0AAW8RPG8"/>
<organism evidence="2 3">
    <name type="scientific">Enterococcus avium</name>
    <name type="common">Streptococcus avium</name>
    <dbReference type="NCBI Taxonomy" id="33945"/>
    <lineage>
        <taxon>Bacteria</taxon>
        <taxon>Bacillati</taxon>
        <taxon>Bacillota</taxon>
        <taxon>Bacilli</taxon>
        <taxon>Lactobacillales</taxon>
        <taxon>Enterococcaceae</taxon>
        <taxon>Enterococcus</taxon>
    </lineage>
</organism>